<dbReference type="GO" id="GO:0005886">
    <property type="term" value="C:plasma membrane"/>
    <property type="evidence" value="ECO:0007669"/>
    <property type="project" value="TreeGrafter"/>
</dbReference>
<keyword evidence="6 9" id="KW-0472">Membrane</keyword>
<dbReference type="InterPro" id="IPR034746">
    <property type="entry name" value="POTRA"/>
</dbReference>
<comment type="subcellular location">
    <subcellularLocation>
        <location evidence="1">Membrane</location>
    </subcellularLocation>
</comment>
<evidence type="ECO:0000256" key="9">
    <source>
        <dbReference type="SAM" id="Phobius"/>
    </source>
</evidence>
<evidence type="ECO:0000259" key="10">
    <source>
        <dbReference type="PROSITE" id="PS51779"/>
    </source>
</evidence>
<accession>A0A7X6K4R3</accession>
<evidence type="ECO:0000313" key="11">
    <source>
        <dbReference type="EMBL" id="NKX54940.1"/>
    </source>
</evidence>
<organism evidence="11 12">
    <name type="scientific">Arthrobacter mobilis</name>
    <dbReference type="NCBI Taxonomy" id="2724944"/>
    <lineage>
        <taxon>Bacteria</taxon>
        <taxon>Bacillati</taxon>
        <taxon>Actinomycetota</taxon>
        <taxon>Actinomycetes</taxon>
        <taxon>Micrococcales</taxon>
        <taxon>Micrococcaceae</taxon>
        <taxon>Arthrobacter</taxon>
    </lineage>
</organism>
<dbReference type="RefSeq" id="WP_168486280.1">
    <property type="nucleotide sequence ID" value="NZ_JAAZSQ010000008.1"/>
</dbReference>
<feature type="domain" description="POTRA" evidence="10">
    <location>
        <begin position="117"/>
        <end position="185"/>
    </location>
</feature>
<keyword evidence="12" id="KW-1185">Reference proteome</keyword>
<evidence type="ECO:0000256" key="4">
    <source>
        <dbReference type="ARBA" id="ARBA00022692"/>
    </source>
</evidence>
<keyword evidence="2" id="KW-1003">Cell membrane</keyword>
<dbReference type="Gene3D" id="3.10.20.310">
    <property type="entry name" value="membrane protein fhac"/>
    <property type="match status" value="1"/>
</dbReference>
<keyword evidence="7" id="KW-0131">Cell cycle</keyword>
<dbReference type="InterPro" id="IPR013685">
    <property type="entry name" value="POTRA_FtsQ_type"/>
</dbReference>
<feature type="compositionally biased region" description="Polar residues" evidence="8">
    <location>
        <begin position="17"/>
        <end position="31"/>
    </location>
</feature>
<evidence type="ECO:0000256" key="2">
    <source>
        <dbReference type="ARBA" id="ARBA00022475"/>
    </source>
</evidence>
<evidence type="ECO:0000256" key="7">
    <source>
        <dbReference type="ARBA" id="ARBA00023306"/>
    </source>
</evidence>
<evidence type="ECO:0000256" key="6">
    <source>
        <dbReference type="ARBA" id="ARBA00023136"/>
    </source>
</evidence>
<dbReference type="PROSITE" id="PS51779">
    <property type="entry name" value="POTRA"/>
    <property type="match status" value="1"/>
</dbReference>
<evidence type="ECO:0000256" key="3">
    <source>
        <dbReference type="ARBA" id="ARBA00022618"/>
    </source>
</evidence>
<dbReference type="Pfam" id="PF03799">
    <property type="entry name" value="FtsQ_DivIB_C"/>
    <property type="match status" value="1"/>
</dbReference>
<dbReference type="InterPro" id="IPR050487">
    <property type="entry name" value="FtsQ_DivIB"/>
</dbReference>
<protein>
    <submittedName>
        <fullName evidence="11">FtsQ-type POTRA domain-containing protein</fullName>
    </submittedName>
</protein>
<sequence>MTGRKPRRPAAVPAGGTPQTGAPKTGASTSGAAPPGPAKADPAKANAAKANPAKANPARVQVLREETAGPRAAAGPTVLRFPEPARRRVRRRLWMGTAAVLVLAAAAVGVLVFSPLLAVKSITVQGTSLVPSAKVDELLAPLAGTPLPQVTESEVRSLLSGLPAVADVKVEARPPSELAVRITERVPVAVLRSGKRYALIDAEGRRLTSVKSREAVKLPLIDAAKAKKDPEVFKTIAAVLGALPQKVLARLDHASAKSVDSVQLELKDGTSVLWGNAGERVLKAKVLEALLNADPEVPIQVYDVSTPTRPVTR</sequence>
<dbReference type="Proteomes" id="UP000544090">
    <property type="component" value="Unassembled WGS sequence"/>
</dbReference>
<dbReference type="EMBL" id="JAAZSQ010000008">
    <property type="protein sequence ID" value="NKX54940.1"/>
    <property type="molecule type" value="Genomic_DNA"/>
</dbReference>
<dbReference type="InterPro" id="IPR005548">
    <property type="entry name" value="Cell_div_FtsQ/DivIB_C"/>
</dbReference>
<evidence type="ECO:0000256" key="1">
    <source>
        <dbReference type="ARBA" id="ARBA00004370"/>
    </source>
</evidence>
<gene>
    <name evidence="11" type="ORF">HGG74_10375</name>
</gene>
<dbReference type="PANTHER" id="PTHR37820:SF1">
    <property type="entry name" value="CELL DIVISION PROTEIN FTSQ"/>
    <property type="match status" value="1"/>
</dbReference>
<keyword evidence="4 9" id="KW-0812">Transmembrane</keyword>
<comment type="caution">
    <text evidence="11">The sequence shown here is derived from an EMBL/GenBank/DDBJ whole genome shotgun (WGS) entry which is preliminary data.</text>
</comment>
<name>A0A7X6K4R3_9MICC</name>
<keyword evidence="5 9" id="KW-1133">Transmembrane helix</keyword>
<dbReference type="Pfam" id="PF08478">
    <property type="entry name" value="POTRA_1"/>
    <property type="match status" value="1"/>
</dbReference>
<dbReference type="GO" id="GO:0051301">
    <property type="term" value="P:cell division"/>
    <property type="evidence" value="ECO:0007669"/>
    <property type="project" value="UniProtKB-KW"/>
</dbReference>
<feature type="compositionally biased region" description="Low complexity" evidence="8">
    <location>
        <begin position="38"/>
        <end position="58"/>
    </location>
</feature>
<proteinExistence type="predicted"/>
<feature type="region of interest" description="Disordered" evidence="8">
    <location>
        <begin position="1"/>
        <end position="60"/>
    </location>
</feature>
<reference evidence="11 12" key="1">
    <citation type="submission" date="2020-04" db="EMBL/GenBank/DDBJ databases">
        <title>Arthrobacter sp. nov.</title>
        <authorList>
            <person name="Liu S."/>
        </authorList>
    </citation>
    <scope>NUCLEOTIDE SEQUENCE [LARGE SCALE GENOMIC DNA]</scope>
    <source>
        <strain evidence="11 12">E918</strain>
    </source>
</reference>
<keyword evidence="3" id="KW-0132">Cell division</keyword>
<evidence type="ECO:0000256" key="5">
    <source>
        <dbReference type="ARBA" id="ARBA00022989"/>
    </source>
</evidence>
<evidence type="ECO:0000256" key="8">
    <source>
        <dbReference type="SAM" id="MobiDB-lite"/>
    </source>
</evidence>
<feature type="transmembrane region" description="Helical" evidence="9">
    <location>
        <begin position="93"/>
        <end position="118"/>
    </location>
</feature>
<evidence type="ECO:0000313" key="12">
    <source>
        <dbReference type="Proteomes" id="UP000544090"/>
    </source>
</evidence>
<dbReference type="AlphaFoldDB" id="A0A7X6K4R3"/>
<dbReference type="PANTHER" id="PTHR37820">
    <property type="entry name" value="CELL DIVISION PROTEIN DIVIB"/>
    <property type="match status" value="1"/>
</dbReference>